<reference evidence="1" key="1">
    <citation type="submission" date="2021-01" db="EMBL/GenBank/DDBJ databases">
        <title>Outbreak of Burkholderia contaminns endophthalmitis traced to a clinical ventilation system.</title>
        <authorList>
            <person name="Lipuma J."/>
            <person name="Spilker T."/>
            <person name="Kratholm J."/>
        </authorList>
    </citation>
    <scope>NUCLEOTIDE SEQUENCE</scope>
    <source>
        <strain evidence="1">HI4954</strain>
    </source>
</reference>
<protein>
    <submittedName>
        <fullName evidence="1">Uncharacterized protein</fullName>
    </submittedName>
</protein>
<sequence>MTVRFKGFDLYNTDELGDLVANSGKQINLRALPNPLGAGQIVVVLDGAFGFTNENAEGVLGVLREAEQTVPAVFLTSGETVTYMTGVQKLYRSINIAL</sequence>
<dbReference type="Proteomes" id="UP000611459">
    <property type="component" value="Unassembled WGS sequence"/>
</dbReference>
<evidence type="ECO:0000313" key="4">
    <source>
        <dbReference type="Proteomes" id="UP000611459"/>
    </source>
</evidence>
<evidence type="ECO:0000313" key="6">
    <source>
        <dbReference type="Proteomes" id="UP001220209"/>
    </source>
</evidence>
<organism evidence="1 4">
    <name type="scientific">Burkholderia contaminans</name>
    <dbReference type="NCBI Taxonomy" id="488447"/>
    <lineage>
        <taxon>Bacteria</taxon>
        <taxon>Pseudomonadati</taxon>
        <taxon>Pseudomonadota</taxon>
        <taxon>Betaproteobacteria</taxon>
        <taxon>Burkholderiales</taxon>
        <taxon>Burkholderiaceae</taxon>
        <taxon>Burkholderia</taxon>
        <taxon>Burkholderia cepacia complex</taxon>
    </lineage>
</organism>
<dbReference type="Proteomes" id="UP001220209">
    <property type="component" value="Chromosome 3"/>
</dbReference>
<evidence type="ECO:0000313" key="3">
    <source>
        <dbReference type="EMBL" id="WFN22754.1"/>
    </source>
</evidence>
<dbReference type="GeneID" id="93195463"/>
<accession>A0A1E3FQG9</accession>
<reference evidence="2 5" key="2">
    <citation type="submission" date="2021-03" db="EMBL/GenBank/DDBJ databases">
        <title>Clinical course, treatment and visual outcome of an outbreak of Burkholderia contaminans endophthalmitis following cataract surgery.</title>
        <authorList>
            <person name="Lind C."/>
            <person name="Olsen K."/>
            <person name="Angelsen N.K."/>
            <person name="Krefting E.A."/>
            <person name="Fossen K."/>
            <person name="Gravningen K."/>
            <person name="Depoorter E."/>
            <person name="Vandamme P."/>
            <person name="Bertelsen G."/>
        </authorList>
    </citation>
    <scope>NUCLEOTIDE SEQUENCE [LARGE SCALE GENOMIC DNA]</scope>
    <source>
        <strain evidence="2 5">51242556</strain>
    </source>
</reference>
<evidence type="ECO:0000313" key="5">
    <source>
        <dbReference type="Proteomes" id="UP000664048"/>
    </source>
</evidence>
<dbReference type="RefSeq" id="WP_039370804.1">
    <property type="nucleotide sequence ID" value="NZ_AP018359.1"/>
</dbReference>
<dbReference type="EMBL" id="JAGEMX010000031">
    <property type="protein sequence ID" value="MBO1835426.1"/>
    <property type="molecule type" value="Genomic_DNA"/>
</dbReference>
<keyword evidence="5" id="KW-1185">Reference proteome</keyword>
<name>A0A1E3FQG9_9BURK</name>
<dbReference type="EMBL" id="JAENIB010000042">
    <property type="protein sequence ID" value="MBK1935967.1"/>
    <property type="molecule type" value="Genomic_DNA"/>
</dbReference>
<reference evidence="3 6" key="3">
    <citation type="submission" date="2021-12" db="EMBL/GenBank/DDBJ databases">
        <title>Genomic and phenotypic characterization of three Burkholderia contaminans isolates recovered from different sources.</title>
        <authorList>
            <person name="Lopez De Volder A."/>
            <person name="Fan Y."/>
            <person name="Nunvar J."/>
            <person name="Herrera T."/>
            <person name="Timp W."/>
            <person name="Degrossi J."/>
        </authorList>
    </citation>
    <scope>NUCLEOTIDE SEQUENCE [LARGE SCALE GENOMIC DNA]</scope>
    <source>
        <strain evidence="3 6">LMG 23361</strain>
    </source>
</reference>
<gene>
    <name evidence="2" type="ORF">J4M89_39200</name>
    <name evidence="1" type="ORF">JIN94_39475</name>
    <name evidence="3" type="ORF">LXE91_32850</name>
</gene>
<evidence type="ECO:0000313" key="1">
    <source>
        <dbReference type="EMBL" id="MBK1935967.1"/>
    </source>
</evidence>
<dbReference type="AlphaFoldDB" id="A0A1E3FQG9"/>
<evidence type="ECO:0000313" key="2">
    <source>
        <dbReference type="EMBL" id="MBO1835426.1"/>
    </source>
</evidence>
<dbReference type="EMBL" id="CP090642">
    <property type="protein sequence ID" value="WFN22754.1"/>
    <property type="molecule type" value="Genomic_DNA"/>
</dbReference>
<dbReference type="Proteomes" id="UP000664048">
    <property type="component" value="Unassembled WGS sequence"/>
</dbReference>
<proteinExistence type="predicted"/>